<gene>
    <name evidence="3" type="ORF">PV383_26215</name>
</gene>
<proteinExistence type="predicted"/>
<dbReference type="InterPro" id="IPR009492">
    <property type="entry name" value="TniQ"/>
</dbReference>
<sequence>MERLALPRSLAPFPEESLPGFLLRLAYRLERSPARIGALCGLSTMHRRLPADYLIALPPQPAKALAKAARLSSTEAQSLTLAGSGLSSTYTPLVTTRLDQGRNHAAARRRWAINLSSRFCPRCLAGDGSPLQNTFGSAWKLRWHLPVVFACSKHSMLLSGTCPQCDNLPNRPPGTERSGLLMQRSAVGLHPAQCRHPLLGRNSTASETNRYCGARLDQSPGNPPTMTPEDLDRVLALQLRIDQHLFATPSQPTKNDPYFFLDLVALAHLIKFSWPLGASLVRSAHLASLIDSHSTAITQRLNRPLGSGPGPRSSSPWPAPDNPAQCAALLAAASELLSHRDEGDAEFRDRVQPLARTAFERLPSNQSAGFRRMDFSPALARALARKINGFYHAGGHGGSKLRTPSRKCLFGIEHVPALLPTTWSDSHFAKLRERLGASTDWNTRHLRRATSLKLVEMAAGGTWSQCAETLGTPSTTAQHSLRILKQVLGTKESWAEFDRAVERIAYALDSDPNRIDYANRRRAMFLWHLSDAAWTELRDGFKNFRGGPTSPNPTAATALLWAHVTQGDYLHSPALHALRDSGRDTTPVVASVNQLLRAASRSRGEKALFVDRLEHYASRLARACDHTHGSQPVTDALVAEQAAC</sequence>
<protein>
    <submittedName>
        <fullName evidence="3">TniQ family protein</fullName>
    </submittedName>
</protein>
<reference evidence="3 4" key="1">
    <citation type="journal article" date="2023" name="Microb. Genom.">
        <title>Mesoterricola silvestris gen. nov., sp. nov., Mesoterricola sediminis sp. nov., Geothrix oryzae sp. nov., Geothrix edaphica sp. nov., Geothrix rubra sp. nov., and Geothrix limicola sp. nov., six novel members of Acidobacteriota isolated from soils.</title>
        <authorList>
            <person name="Weisberg A.J."/>
            <person name="Pearce E."/>
            <person name="Kramer C.G."/>
            <person name="Chang J.H."/>
            <person name="Clarke C.R."/>
        </authorList>
    </citation>
    <scope>NUCLEOTIDE SEQUENCE [LARGE SCALE GENOMIC DNA]</scope>
    <source>
        <strain evidence="3 4">NE20-4-1</strain>
    </source>
</reference>
<evidence type="ECO:0000259" key="2">
    <source>
        <dbReference type="Pfam" id="PF06527"/>
    </source>
</evidence>
<dbReference type="Pfam" id="PF06527">
    <property type="entry name" value="TniQ"/>
    <property type="match status" value="1"/>
</dbReference>
<comment type="caution">
    <text evidence="3">The sequence shown here is derived from an EMBL/GenBank/DDBJ whole genome shotgun (WGS) entry which is preliminary data.</text>
</comment>
<keyword evidence="4" id="KW-1185">Reference proteome</keyword>
<evidence type="ECO:0000256" key="1">
    <source>
        <dbReference type="SAM" id="MobiDB-lite"/>
    </source>
</evidence>
<feature type="region of interest" description="Disordered" evidence="1">
    <location>
        <begin position="300"/>
        <end position="320"/>
    </location>
</feature>
<name>A0ABU4MTE2_9ACTN</name>
<dbReference type="EMBL" id="JARAWJ010000021">
    <property type="protein sequence ID" value="MDX3040650.1"/>
    <property type="molecule type" value="Genomic_DNA"/>
</dbReference>
<evidence type="ECO:0000313" key="3">
    <source>
        <dbReference type="EMBL" id="MDX3040650.1"/>
    </source>
</evidence>
<evidence type="ECO:0000313" key="4">
    <source>
        <dbReference type="Proteomes" id="UP001282474"/>
    </source>
</evidence>
<accession>A0ABU4MTE2</accession>
<dbReference type="RefSeq" id="WP_193380175.1">
    <property type="nucleotide sequence ID" value="NZ_JABXWF010000005.1"/>
</dbReference>
<feature type="compositionally biased region" description="Low complexity" evidence="1">
    <location>
        <begin position="304"/>
        <end position="316"/>
    </location>
</feature>
<dbReference type="Proteomes" id="UP001282474">
    <property type="component" value="Unassembled WGS sequence"/>
</dbReference>
<organism evidence="3 4">
    <name type="scientific">Streptomyces caniscabiei</name>
    <dbReference type="NCBI Taxonomy" id="2746961"/>
    <lineage>
        <taxon>Bacteria</taxon>
        <taxon>Bacillati</taxon>
        <taxon>Actinomycetota</taxon>
        <taxon>Actinomycetes</taxon>
        <taxon>Kitasatosporales</taxon>
        <taxon>Streptomycetaceae</taxon>
        <taxon>Streptomyces</taxon>
    </lineage>
</organism>
<feature type="domain" description="TniQ" evidence="2">
    <location>
        <begin position="7"/>
        <end position="158"/>
    </location>
</feature>